<keyword evidence="8" id="KW-0378">Hydrolase</keyword>
<evidence type="ECO:0000256" key="1">
    <source>
        <dbReference type="ARBA" id="ARBA00013260"/>
    </source>
</evidence>
<feature type="region of interest" description="Disordered" evidence="5">
    <location>
        <begin position="178"/>
        <end position="197"/>
    </location>
</feature>
<protein>
    <recommendedName>
        <fullName evidence="3">Large ribosomal subunit protein mL62</fullName>
        <ecNumber evidence="1">3.1.1.29</ecNumber>
    </recommendedName>
    <alternativeName>
        <fullName evidence="4">Peptidyl-tRNA hydrolase ICT1, mitochondrial</fullName>
    </alternativeName>
</protein>
<dbReference type="InterPro" id="IPR000352">
    <property type="entry name" value="Pep_chain_release_fac_I"/>
</dbReference>
<dbReference type="GO" id="GO:0005762">
    <property type="term" value="C:mitochondrial large ribosomal subunit"/>
    <property type="evidence" value="ECO:0007669"/>
    <property type="project" value="TreeGrafter"/>
</dbReference>
<evidence type="ECO:0000256" key="5">
    <source>
        <dbReference type="SAM" id="MobiDB-lite"/>
    </source>
</evidence>
<evidence type="ECO:0000313" key="7">
    <source>
        <dbReference type="Proteomes" id="UP000694867"/>
    </source>
</evidence>
<dbReference type="InterPro" id="IPR052104">
    <property type="entry name" value="Mito_Release_Factor_mL62"/>
</dbReference>
<evidence type="ECO:0000313" key="8">
    <source>
        <dbReference type="RefSeq" id="XP_003743694.1"/>
    </source>
</evidence>
<dbReference type="PANTHER" id="PTHR11075:SF54">
    <property type="entry name" value="LARGE RIBOSOMAL SUBUNIT PROTEIN ML62"/>
    <property type="match status" value="1"/>
</dbReference>
<evidence type="ECO:0000256" key="2">
    <source>
        <dbReference type="ARBA" id="ARBA00038225"/>
    </source>
</evidence>
<dbReference type="GO" id="GO:0070126">
    <property type="term" value="P:mitochondrial translational termination"/>
    <property type="evidence" value="ECO:0007669"/>
    <property type="project" value="TreeGrafter"/>
</dbReference>
<dbReference type="EC" id="3.1.1.29" evidence="1"/>
<organism evidence="7 8">
    <name type="scientific">Galendromus occidentalis</name>
    <name type="common">western predatory mite</name>
    <dbReference type="NCBI Taxonomy" id="34638"/>
    <lineage>
        <taxon>Eukaryota</taxon>
        <taxon>Metazoa</taxon>
        <taxon>Ecdysozoa</taxon>
        <taxon>Arthropoda</taxon>
        <taxon>Chelicerata</taxon>
        <taxon>Arachnida</taxon>
        <taxon>Acari</taxon>
        <taxon>Parasitiformes</taxon>
        <taxon>Mesostigmata</taxon>
        <taxon>Gamasina</taxon>
        <taxon>Phytoseioidea</taxon>
        <taxon>Phytoseiidae</taxon>
        <taxon>Typhlodrominae</taxon>
        <taxon>Galendromus</taxon>
    </lineage>
</organism>
<evidence type="ECO:0000259" key="6">
    <source>
        <dbReference type="Pfam" id="PF00472"/>
    </source>
</evidence>
<dbReference type="GO" id="GO:0016150">
    <property type="term" value="F:translation release factor activity, codon nonspecific"/>
    <property type="evidence" value="ECO:0007669"/>
    <property type="project" value="TreeGrafter"/>
</dbReference>
<name>A0AAJ6VYI4_9ACAR</name>
<feature type="domain" description="Prokaryotic-type class I peptide chain release factors" evidence="6">
    <location>
        <begin position="61"/>
        <end position="186"/>
    </location>
</feature>
<dbReference type="AlphaFoldDB" id="A0AAJ6VYI4"/>
<dbReference type="PANTHER" id="PTHR11075">
    <property type="entry name" value="PEPTIDE CHAIN RELEASE FACTOR"/>
    <property type="match status" value="1"/>
</dbReference>
<reference evidence="8" key="1">
    <citation type="submission" date="2025-08" db="UniProtKB">
        <authorList>
            <consortium name="RefSeq"/>
        </authorList>
    </citation>
    <scope>IDENTIFICATION</scope>
</reference>
<dbReference type="Gene3D" id="3.30.160.20">
    <property type="match status" value="1"/>
</dbReference>
<dbReference type="SUPFAM" id="SSF110916">
    <property type="entry name" value="Peptidyl-tRNA hydrolase domain-like"/>
    <property type="match status" value="1"/>
</dbReference>
<proteinExistence type="inferred from homology"/>
<dbReference type="RefSeq" id="XP_003743694.1">
    <property type="nucleotide sequence ID" value="XM_003743646.1"/>
</dbReference>
<evidence type="ECO:0000256" key="3">
    <source>
        <dbReference type="ARBA" id="ARBA00039441"/>
    </source>
</evidence>
<sequence length="197" mass="21916">MFALRYPAALVTARSVLSGLTTRGTGSFKSPLHVENAYGSKPEDIANSPPPPAGTDTFTGYIPMKELIIKHCKSSGPGGQNGDKVNTKAEVRFHLDSAAWIPGEARERLKKLCASSINKEGFIIFSSERTRKQFLNTADCIDRIRSVVFEACKKPPEITEDTKLMLKKRLERAAAARLREKRHNSQLRRERAASQNF</sequence>
<gene>
    <name evidence="8" type="primary">LOC100898506</name>
</gene>
<keyword evidence="7" id="KW-1185">Reference proteome</keyword>
<dbReference type="GO" id="GO:0004045">
    <property type="term" value="F:peptidyl-tRNA hydrolase activity"/>
    <property type="evidence" value="ECO:0007669"/>
    <property type="project" value="UniProtKB-EC"/>
</dbReference>
<dbReference type="KEGG" id="goe:100898506"/>
<dbReference type="GeneID" id="100898506"/>
<dbReference type="Pfam" id="PF00472">
    <property type="entry name" value="RF-1"/>
    <property type="match status" value="1"/>
</dbReference>
<accession>A0AAJ6VYI4</accession>
<feature type="compositionally biased region" description="Basic and acidic residues" evidence="5">
    <location>
        <begin position="187"/>
        <end position="197"/>
    </location>
</feature>
<evidence type="ECO:0000256" key="4">
    <source>
        <dbReference type="ARBA" id="ARBA00041531"/>
    </source>
</evidence>
<dbReference type="Proteomes" id="UP000694867">
    <property type="component" value="Unplaced"/>
</dbReference>
<comment type="similarity">
    <text evidence="2">Belongs to the prokaryotic/mitochondrial release factor family. Mitochondrion-specific ribosomal protein mL62 subfamily.</text>
</comment>